<proteinExistence type="predicted"/>
<accession>A0AAP2DLJ5</accession>
<sequence length="103" mass="12135">MKKLMDSSGPIYSDIDFAWLMTKLYLDERQDKYKDQITKVIMAAYNLANNKIEPKDIERDIYAVVSALRNNFDYFKDINPNNITDQVIETLRSILSTLRHSQR</sequence>
<evidence type="ECO:0000313" key="2">
    <source>
        <dbReference type="Proteomes" id="UP001319200"/>
    </source>
</evidence>
<dbReference type="EMBL" id="JAHESF010000007">
    <property type="protein sequence ID" value="MBT1697152.1"/>
    <property type="molecule type" value="Genomic_DNA"/>
</dbReference>
<gene>
    <name evidence="1" type="ORF">KK083_09720</name>
</gene>
<organism evidence="1 2">
    <name type="scientific">Chryseosolibacter histidini</name>
    <dbReference type="NCBI Taxonomy" id="2782349"/>
    <lineage>
        <taxon>Bacteria</taxon>
        <taxon>Pseudomonadati</taxon>
        <taxon>Bacteroidota</taxon>
        <taxon>Cytophagia</taxon>
        <taxon>Cytophagales</taxon>
        <taxon>Chryseotaleaceae</taxon>
        <taxon>Chryseosolibacter</taxon>
    </lineage>
</organism>
<dbReference type="RefSeq" id="WP_254162923.1">
    <property type="nucleotide sequence ID" value="NZ_JAHESF010000007.1"/>
</dbReference>
<evidence type="ECO:0000313" key="1">
    <source>
        <dbReference type="EMBL" id="MBT1697152.1"/>
    </source>
</evidence>
<comment type="caution">
    <text evidence="1">The sequence shown here is derived from an EMBL/GenBank/DDBJ whole genome shotgun (WGS) entry which is preliminary data.</text>
</comment>
<keyword evidence="2" id="KW-1185">Reference proteome</keyword>
<dbReference type="Proteomes" id="UP001319200">
    <property type="component" value="Unassembled WGS sequence"/>
</dbReference>
<dbReference type="AlphaFoldDB" id="A0AAP2DLJ5"/>
<reference evidence="1 2" key="1">
    <citation type="submission" date="2021-05" db="EMBL/GenBank/DDBJ databases">
        <title>A Polyphasic approach of four new species of the genus Ohtaekwangia: Ohtaekwangia histidinii sp. nov., Ohtaekwangia cretensis sp. nov., Ohtaekwangia indiensis sp. nov., Ohtaekwangia reichenbachii sp. nov. from diverse environment.</title>
        <authorList>
            <person name="Octaviana S."/>
        </authorList>
    </citation>
    <scope>NUCLEOTIDE SEQUENCE [LARGE SCALE GENOMIC DNA]</scope>
    <source>
        <strain evidence="1 2">PWU4</strain>
    </source>
</reference>
<protein>
    <submittedName>
        <fullName evidence="1">Uncharacterized protein</fullName>
    </submittedName>
</protein>
<name>A0AAP2DLJ5_9BACT</name>